<reference evidence="2 3" key="1">
    <citation type="submission" date="2020-06" db="EMBL/GenBank/DDBJ databases">
        <authorList>
            <person name="Hwang Y.J."/>
        </authorList>
    </citation>
    <scope>NUCLEOTIDE SEQUENCE [LARGE SCALE GENOMIC DNA]</scope>
    <source>
        <strain evidence="2 3">KUDC8001</strain>
    </source>
</reference>
<dbReference type="Pfam" id="PF01022">
    <property type="entry name" value="HTH_5"/>
    <property type="match status" value="1"/>
</dbReference>
<organism evidence="2 3">
    <name type="scientific">Adhaeribacter radiodurans</name>
    <dbReference type="NCBI Taxonomy" id="2745197"/>
    <lineage>
        <taxon>Bacteria</taxon>
        <taxon>Pseudomonadati</taxon>
        <taxon>Bacteroidota</taxon>
        <taxon>Cytophagia</taxon>
        <taxon>Cytophagales</taxon>
        <taxon>Hymenobacteraceae</taxon>
        <taxon>Adhaeribacter</taxon>
    </lineage>
</organism>
<dbReference type="InterPro" id="IPR036390">
    <property type="entry name" value="WH_DNA-bd_sf"/>
</dbReference>
<dbReference type="InterPro" id="IPR001845">
    <property type="entry name" value="HTH_ArsR_DNA-bd_dom"/>
</dbReference>
<dbReference type="EMBL" id="CP055153">
    <property type="protein sequence ID" value="QMU29019.1"/>
    <property type="molecule type" value="Genomic_DNA"/>
</dbReference>
<dbReference type="RefSeq" id="WP_182416199.1">
    <property type="nucleotide sequence ID" value="NZ_CP055153.1"/>
</dbReference>
<accession>A0A7L7L9F7</accession>
<evidence type="ECO:0000313" key="2">
    <source>
        <dbReference type="EMBL" id="QMU29019.1"/>
    </source>
</evidence>
<protein>
    <submittedName>
        <fullName evidence="2">Winged helix-turn-helix transcriptional regulator</fullName>
    </submittedName>
</protein>
<dbReference type="InterPro" id="IPR011991">
    <property type="entry name" value="ArsR-like_HTH"/>
</dbReference>
<dbReference type="KEGG" id="add:HUW48_13640"/>
<dbReference type="GO" id="GO:0003700">
    <property type="term" value="F:DNA-binding transcription factor activity"/>
    <property type="evidence" value="ECO:0007669"/>
    <property type="project" value="InterPro"/>
</dbReference>
<dbReference type="SMART" id="SM00418">
    <property type="entry name" value="HTH_ARSR"/>
    <property type="match status" value="1"/>
</dbReference>
<proteinExistence type="predicted"/>
<dbReference type="CDD" id="cd00090">
    <property type="entry name" value="HTH_ARSR"/>
    <property type="match status" value="1"/>
</dbReference>
<gene>
    <name evidence="2" type="ORF">HUW48_13640</name>
</gene>
<dbReference type="PRINTS" id="PR00778">
    <property type="entry name" value="HTHARSR"/>
</dbReference>
<evidence type="ECO:0000259" key="1">
    <source>
        <dbReference type="PROSITE" id="PS50987"/>
    </source>
</evidence>
<dbReference type="NCBIfam" id="NF033788">
    <property type="entry name" value="HTH_metalloreg"/>
    <property type="match status" value="1"/>
</dbReference>
<dbReference type="PROSITE" id="PS50987">
    <property type="entry name" value="HTH_ARSR_2"/>
    <property type="match status" value="1"/>
</dbReference>
<dbReference type="InterPro" id="IPR036388">
    <property type="entry name" value="WH-like_DNA-bd_sf"/>
</dbReference>
<dbReference type="AlphaFoldDB" id="A0A7L7L9F7"/>
<evidence type="ECO:0000313" key="3">
    <source>
        <dbReference type="Proteomes" id="UP000514509"/>
    </source>
</evidence>
<dbReference type="SUPFAM" id="SSF46785">
    <property type="entry name" value="Winged helix' DNA-binding domain"/>
    <property type="match status" value="1"/>
</dbReference>
<reference evidence="2 3" key="2">
    <citation type="submission" date="2020-08" db="EMBL/GenBank/DDBJ databases">
        <title>Adhaeribacter dokdonensis sp. nov., isolated from the rhizosphere of Elymus tsukushiensis, a plant native to the Dokdo Islands, Republic of Korea.</title>
        <authorList>
            <person name="Ghim S.Y."/>
        </authorList>
    </citation>
    <scope>NUCLEOTIDE SEQUENCE [LARGE SCALE GENOMIC DNA]</scope>
    <source>
        <strain evidence="2 3">KUDC8001</strain>
    </source>
</reference>
<dbReference type="Gene3D" id="1.10.10.10">
    <property type="entry name" value="Winged helix-like DNA-binding domain superfamily/Winged helix DNA-binding domain"/>
    <property type="match status" value="1"/>
</dbReference>
<name>A0A7L7L9F7_9BACT</name>
<dbReference type="Proteomes" id="UP000514509">
    <property type="component" value="Chromosome"/>
</dbReference>
<sequence>MRRDVFQAIADPTRREIIQLVANRSLNMEAVAGNFAVSRTAIYKHIKILTECGLVAIKKQGRERYCEAQLEKLILVADWAETYRLIWNSRLDSLEKYFHQLRNKVDESAK</sequence>
<feature type="domain" description="HTH arsR-type" evidence="1">
    <location>
        <begin position="1"/>
        <end position="88"/>
    </location>
</feature>
<keyword evidence="3" id="KW-1185">Reference proteome</keyword>
<dbReference type="PANTHER" id="PTHR38600:SF2">
    <property type="entry name" value="SLL0088 PROTEIN"/>
    <property type="match status" value="1"/>
</dbReference>
<dbReference type="PANTHER" id="PTHR38600">
    <property type="entry name" value="TRANSCRIPTIONAL REGULATORY PROTEIN"/>
    <property type="match status" value="1"/>
</dbReference>